<dbReference type="EMBL" id="NHYD01001075">
    <property type="protein sequence ID" value="PPQ92222.1"/>
    <property type="molecule type" value="Genomic_DNA"/>
</dbReference>
<dbReference type="InParanoid" id="A0A409XN64"/>
<comment type="caution">
    <text evidence="2">The sequence shown here is derived from an EMBL/GenBank/DDBJ whole genome shotgun (WGS) entry which is preliminary data.</text>
</comment>
<evidence type="ECO:0000313" key="3">
    <source>
        <dbReference type="Proteomes" id="UP000283269"/>
    </source>
</evidence>
<keyword evidence="3" id="KW-1185">Reference proteome</keyword>
<reference evidence="2 3" key="1">
    <citation type="journal article" date="2018" name="Evol. Lett.">
        <title>Horizontal gene cluster transfer increased hallucinogenic mushroom diversity.</title>
        <authorList>
            <person name="Reynolds H.T."/>
            <person name="Vijayakumar V."/>
            <person name="Gluck-Thaler E."/>
            <person name="Korotkin H.B."/>
            <person name="Matheny P.B."/>
            <person name="Slot J.C."/>
        </authorList>
    </citation>
    <scope>NUCLEOTIDE SEQUENCE [LARGE SCALE GENOMIC DNA]</scope>
    <source>
        <strain evidence="2 3">2631</strain>
    </source>
</reference>
<feature type="region of interest" description="Disordered" evidence="1">
    <location>
        <begin position="58"/>
        <end position="90"/>
    </location>
</feature>
<gene>
    <name evidence="2" type="ORF">CVT25_008996</name>
</gene>
<organism evidence="2 3">
    <name type="scientific">Psilocybe cyanescens</name>
    <dbReference type="NCBI Taxonomy" id="93625"/>
    <lineage>
        <taxon>Eukaryota</taxon>
        <taxon>Fungi</taxon>
        <taxon>Dikarya</taxon>
        <taxon>Basidiomycota</taxon>
        <taxon>Agaricomycotina</taxon>
        <taxon>Agaricomycetes</taxon>
        <taxon>Agaricomycetidae</taxon>
        <taxon>Agaricales</taxon>
        <taxon>Agaricineae</taxon>
        <taxon>Strophariaceae</taxon>
        <taxon>Psilocybe</taxon>
    </lineage>
</organism>
<feature type="compositionally biased region" description="Basic and acidic residues" evidence="1">
    <location>
        <begin position="75"/>
        <end position="90"/>
    </location>
</feature>
<dbReference type="Proteomes" id="UP000283269">
    <property type="component" value="Unassembled WGS sequence"/>
</dbReference>
<evidence type="ECO:0000256" key="1">
    <source>
        <dbReference type="SAM" id="MobiDB-lite"/>
    </source>
</evidence>
<accession>A0A409XN64</accession>
<proteinExistence type="predicted"/>
<feature type="compositionally biased region" description="Polar residues" evidence="1">
    <location>
        <begin position="60"/>
        <end position="74"/>
    </location>
</feature>
<protein>
    <submittedName>
        <fullName evidence="2">Uncharacterized protein</fullName>
    </submittedName>
</protein>
<sequence length="144" mass="15920">MLLILWLLTPVQATDRPLGAMAEAPSNNVGYMLPEFDLQGLSSNKEEQEFYMVPLPSKLSKFNSDLGTGASTSKETGKDKGRSRHDAETGLKDEEELALRLLGRKCKEYGYFFFAIANEPDKSGDSNLTEILESCALHLKVGFV</sequence>
<name>A0A409XN64_PSICY</name>
<dbReference type="AlphaFoldDB" id="A0A409XN64"/>
<evidence type="ECO:0000313" key="2">
    <source>
        <dbReference type="EMBL" id="PPQ92222.1"/>
    </source>
</evidence>